<comment type="similarity">
    <text evidence="1">Belongs to the short-chain dehydrogenases/reductases (SDR) family.</text>
</comment>
<protein>
    <submittedName>
        <fullName evidence="3">SDR family oxidoreductase</fullName>
    </submittedName>
</protein>
<dbReference type="PRINTS" id="PR00081">
    <property type="entry name" value="GDHRDH"/>
</dbReference>
<dbReference type="Pfam" id="PF00106">
    <property type="entry name" value="adh_short"/>
    <property type="match status" value="1"/>
</dbReference>
<keyword evidence="2" id="KW-0560">Oxidoreductase</keyword>
<accession>A0ABW4BXV3</accession>
<dbReference type="NCBIfam" id="NF005395">
    <property type="entry name" value="PRK06940.1"/>
    <property type="match status" value="1"/>
</dbReference>
<keyword evidence="4" id="KW-1185">Reference proteome</keyword>
<dbReference type="SUPFAM" id="SSF51735">
    <property type="entry name" value="NAD(P)-binding Rossmann-fold domains"/>
    <property type="match status" value="1"/>
</dbReference>
<comment type="caution">
    <text evidence="3">The sequence shown here is derived from an EMBL/GenBank/DDBJ whole genome shotgun (WGS) entry which is preliminary data.</text>
</comment>
<dbReference type="Pfam" id="PF13561">
    <property type="entry name" value="adh_short_C2"/>
    <property type="match status" value="1"/>
</dbReference>
<evidence type="ECO:0000256" key="1">
    <source>
        <dbReference type="ARBA" id="ARBA00006484"/>
    </source>
</evidence>
<reference evidence="4" key="1">
    <citation type="journal article" date="2019" name="Int. J. Syst. Evol. Microbiol.">
        <title>The Global Catalogue of Microorganisms (GCM) 10K type strain sequencing project: providing services to taxonomists for standard genome sequencing and annotation.</title>
        <authorList>
            <consortium name="The Broad Institute Genomics Platform"/>
            <consortium name="The Broad Institute Genome Sequencing Center for Infectious Disease"/>
            <person name="Wu L."/>
            <person name="Ma J."/>
        </authorList>
    </citation>
    <scope>NUCLEOTIDE SEQUENCE [LARGE SCALE GENOMIC DNA]</scope>
    <source>
        <strain evidence="4">CCM 8936</strain>
    </source>
</reference>
<dbReference type="InterPro" id="IPR002347">
    <property type="entry name" value="SDR_fam"/>
</dbReference>
<sequence>MNNEVVVLFGAGAIGEAIVRRVSAGRKLLLADYSEDKLVEMKQHLSEAGFSVETIKADLSSRTSIKEVVSKAQSLGDIMGLVNAAGVSPSQASAKQVLKVDLYGTSVLLEEFGKVMAPGGSGIVISSQSGHRLPGLSVEDNRTLAMTPTEELLNLPILQADVITDSLAAYQYAKRTNVLRVAAESVNWQKRGARINAISPGIIMTPLALDELNGPRGDGYRKMFNSMVTKRPGTPDEIASLAELLMDRRSAFITGSDFLVDGGITAQYWYGDVDEVRN</sequence>
<evidence type="ECO:0000256" key="2">
    <source>
        <dbReference type="ARBA" id="ARBA00023002"/>
    </source>
</evidence>
<dbReference type="EMBL" id="JBHTOI010000046">
    <property type="protein sequence ID" value="MFD1418844.1"/>
    <property type="molecule type" value="Genomic_DNA"/>
</dbReference>
<proteinExistence type="inferred from homology"/>
<name>A0ABW4BXV3_9LACO</name>
<dbReference type="RefSeq" id="WP_125676500.1">
    <property type="nucleotide sequence ID" value="NZ_JBHTOI010000046.1"/>
</dbReference>
<dbReference type="PANTHER" id="PTHR42760">
    <property type="entry name" value="SHORT-CHAIN DEHYDROGENASES/REDUCTASES FAMILY MEMBER"/>
    <property type="match status" value="1"/>
</dbReference>
<dbReference type="PANTHER" id="PTHR42760:SF115">
    <property type="entry name" value="3-OXOACYL-[ACYL-CARRIER-PROTEIN] REDUCTASE FABG"/>
    <property type="match status" value="1"/>
</dbReference>
<dbReference type="InterPro" id="IPR036291">
    <property type="entry name" value="NAD(P)-bd_dom_sf"/>
</dbReference>
<evidence type="ECO:0000313" key="4">
    <source>
        <dbReference type="Proteomes" id="UP001597251"/>
    </source>
</evidence>
<evidence type="ECO:0000313" key="3">
    <source>
        <dbReference type="EMBL" id="MFD1418844.1"/>
    </source>
</evidence>
<gene>
    <name evidence="3" type="ORF">ACFQ42_08820</name>
</gene>
<dbReference type="Proteomes" id="UP001597251">
    <property type="component" value="Unassembled WGS sequence"/>
</dbReference>
<organism evidence="3 4">
    <name type="scientific">Companilactobacillus keshanensis</name>
    <dbReference type="NCBI Taxonomy" id="2486003"/>
    <lineage>
        <taxon>Bacteria</taxon>
        <taxon>Bacillati</taxon>
        <taxon>Bacillota</taxon>
        <taxon>Bacilli</taxon>
        <taxon>Lactobacillales</taxon>
        <taxon>Lactobacillaceae</taxon>
        <taxon>Companilactobacillus</taxon>
    </lineage>
</organism>
<dbReference type="Gene3D" id="3.40.50.720">
    <property type="entry name" value="NAD(P)-binding Rossmann-like Domain"/>
    <property type="match status" value="1"/>
</dbReference>